<dbReference type="PRINTS" id="PR01032">
    <property type="entry name" value="PHAGEIV"/>
</dbReference>
<dbReference type="InterPro" id="IPR005644">
    <property type="entry name" value="NolW-like"/>
</dbReference>
<dbReference type="PANTHER" id="PTHR30604:SF1">
    <property type="entry name" value="DNA UTILIZATION PROTEIN HOFQ"/>
    <property type="match status" value="1"/>
</dbReference>
<dbReference type="InterPro" id="IPR051808">
    <property type="entry name" value="Type_IV_pilus_biogenesis"/>
</dbReference>
<dbReference type="InterPro" id="IPR038591">
    <property type="entry name" value="NolW-like_sf"/>
</dbReference>
<evidence type="ECO:0000313" key="10">
    <source>
        <dbReference type="EMBL" id="OAT15734.1"/>
    </source>
</evidence>
<sequence>MPWMRVFLLVLTLPLSCQAGKGISLVLDNAPVTQVLQALAENQNVNLMVAPGVDGVLSLNLIDVPWKQAFQLVLNSAELSQQQEGNVIQIFPKARLREQQAQAMEQRKQRSLDQPMFYQIFTPHHADVEELSTSLKSGGNKLLSAQGNITADKRTNRLIVRDNKTVLKQIADWVKEMDLPIGQVEISAHIVTINQDKLRELGVKWSTAEQSGENKLHQTTGFSADLSVNNATTKVGFNIARIDGRLLELELSALEQQQQLEIIASPRLMAAHQQPASIKQGTEIPYQVSSGESGATAIEFKEAVLGMEVTPTIQSDGNIRLKLRISQNMPGRSIQQSDGEVLAIDKQEIETVVAVKNGETLALGGIFQQHNTDSSDSVPLLGSIPIVGSLFRHDAKNHQRRELVVFITPRLIPVS</sequence>
<proteinExistence type="inferred from homology"/>
<evidence type="ECO:0000256" key="7">
    <source>
        <dbReference type="RuleBase" id="RU004004"/>
    </source>
</evidence>
<dbReference type="PROSITE" id="PS00875">
    <property type="entry name" value="T2SP_D"/>
    <property type="match status" value="1"/>
</dbReference>
<evidence type="ECO:0000256" key="2">
    <source>
        <dbReference type="ARBA" id="ARBA00006304"/>
    </source>
</evidence>
<evidence type="ECO:0000259" key="9">
    <source>
        <dbReference type="SMART" id="SM00965"/>
    </source>
</evidence>
<dbReference type="Pfam" id="PF03958">
    <property type="entry name" value="Secretin_N"/>
    <property type="match status" value="1"/>
</dbReference>
<dbReference type="PATRIC" id="fig|1354255.3.peg.3276"/>
<comment type="caution">
    <text evidence="10">The sequence shown here is derived from an EMBL/GenBank/DDBJ whole genome shotgun (WGS) entry which is preliminary data.</text>
</comment>
<dbReference type="NCBIfam" id="NF010083">
    <property type="entry name" value="PRK13568.1"/>
    <property type="match status" value="1"/>
</dbReference>
<dbReference type="InterPro" id="IPR001775">
    <property type="entry name" value="GspD/PilQ"/>
</dbReference>
<dbReference type="InterPro" id="IPR004846">
    <property type="entry name" value="T2SS/T3SS_dom"/>
</dbReference>
<evidence type="ECO:0000313" key="11">
    <source>
        <dbReference type="Proteomes" id="UP000078286"/>
    </source>
</evidence>
<dbReference type="GO" id="GO:0009279">
    <property type="term" value="C:cell outer membrane"/>
    <property type="evidence" value="ECO:0007669"/>
    <property type="project" value="UniProtKB-SubCell"/>
</dbReference>
<keyword evidence="11" id="KW-1185">Reference proteome</keyword>
<keyword evidence="3 7" id="KW-0813">Transport</keyword>
<accession>A0A1B7HJB6</accession>
<organism evidence="10 11">
    <name type="scientific">Buttiauxella noackiae ATCC 51607</name>
    <dbReference type="NCBI Taxonomy" id="1354255"/>
    <lineage>
        <taxon>Bacteria</taxon>
        <taxon>Pseudomonadati</taxon>
        <taxon>Pseudomonadota</taxon>
        <taxon>Gammaproteobacteria</taxon>
        <taxon>Enterobacterales</taxon>
        <taxon>Enterobacteriaceae</taxon>
        <taxon>Buttiauxella</taxon>
    </lineage>
</organism>
<evidence type="ECO:0000256" key="1">
    <source>
        <dbReference type="ARBA" id="ARBA00004442"/>
    </source>
</evidence>
<feature type="signal peptide" evidence="8">
    <location>
        <begin position="1"/>
        <end position="19"/>
    </location>
</feature>
<dbReference type="RefSeq" id="WP_074388674.1">
    <property type="nucleotide sequence ID" value="NZ_LXEO01000049.1"/>
</dbReference>
<dbReference type="GO" id="GO:0009306">
    <property type="term" value="P:protein secretion"/>
    <property type="evidence" value="ECO:0007669"/>
    <property type="project" value="InterPro"/>
</dbReference>
<name>A0A1B7HJB6_9ENTR</name>
<dbReference type="AlphaFoldDB" id="A0A1B7HJB6"/>
<dbReference type="Proteomes" id="UP000078286">
    <property type="component" value="Unassembled WGS sequence"/>
</dbReference>
<keyword evidence="6" id="KW-0998">Cell outer membrane</keyword>
<dbReference type="EMBL" id="LXEO01000049">
    <property type="protein sequence ID" value="OAT15734.1"/>
    <property type="molecule type" value="Genomic_DNA"/>
</dbReference>
<evidence type="ECO:0000256" key="4">
    <source>
        <dbReference type="ARBA" id="ARBA00022729"/>
    </source>
</evidence>
<dbReference type="SMART" id="SM00965">
    <property type="entry name" value="STN"/>
    <property type="match status" value="1"/>
</dbReference>
<gene>
    <name evidence="10" type="ORF">M979_3181</name>
</gene>
<feature type="domain" description="Secretin/TonB short N-terminal" evidence="9">
    <location>
        <begin position="45"/>
        <end position="93"/>
    </location>
</feature>
<dbReference type="PRINTS" id="PR00811">
    <property type="entry name" value="BCTERIALGSPD"/>
</dbReference>
<dbReference type="PANTHER" id="PTHR30604">
    <property type="entry name" value="PROTEIN TRANSPORT PROTEIN HOFQ"/>
    <property type="match status" value="1"/>
</dbReference>
<comment type="similarity">
    <text evidence="2">Belongs to the bacterial secretin family. PilQ subfamily.</text>
</comment>
<comment type="subcellular location">
    <subcellularLocation>
        <location evidence="1 7">Cell outer membrane</location>
    </subcellularLocation>
</comment>
<dbReference type="InterPro" id="IPR013355">
    <property type="entry name" value="Pilus_4_PilQ"/>
</dbReference>
<dbReference type="InterPro" id="IPR011662">
    <property type="entry name" value="Secretin/TonB_short_N"/>
</dbReference>
<keyword evidence="4 8" id="KW-0732">Signal</keyword>
<feature type="chain" id="PRO_5008593018" evidence="8">
    <location>
        <begin position="20"/>
        <end position="415"/>
    </location>
</feature>
<dbReference type="Pfam" id="PF00263">
    <property type="entry name" value="Secretin"/>
    <property type="match status" value="1"/>
</dbReference>
<reference evidence="10 11" key="1">
    <citation type="submission" date="2016-04" db="EMBL/GenBank/DDBJ databases">
        <title>ATOL: Assembling a taxonomically balanced genome-scale reconstruction of the evolutionary history of the Enterobacteriaceae.</title>
        <authorList>
            <person name="Plunkett G.III."/>
            <person name="Neeno-Eckwall E.C."/>
            <person name="Glasner J.D."/>
            <person name="Perna N.T."/>
        </authorList>
    </citation>
    <scope>NUCLEOTIDE SEQUENCE [LARGE SCALE GENOMIC DNA]</scope>
    <source>
        <strain evidence="10 11">ATCC 51607</strain>
    </source>
</reference>
<evidence type="ECO:0000256" key="8">
    <source>
        <dbReference type="SAM" id="SignalP"/>
    </source>
</evidence>
<evidence type="ECO:0000256" key="3">
    <source>
        <dbReference type="ARBA" id="ARBA00022448"/>
    </source>
</evidence>
<protein>
    <submittedName>
        <fullName evidence="10">PilQ family type IV pilus biogenesis protein</fullName>
    </submittedName>
</protein>
<dbReference type="NCBIfam" id="TIGR02515">
    <property type="entry name" value="IV_pilus_PilQ"/>
    <property type="match status" value="1"/>
</dbReference>
<dbReference type="Gene3D" id="3.30.1370.120">
    <property type="match status" value="1"/>
</dbReference>
<dbReference type="InterPro" id="IPR004845">
    <property type="entry name" value="T2SS_GspD_CS"/>
</dbReference>
<dbReference type="Gene3D" id="3.30.1370.130">
    <property type="match status" value="1"/>
</dbReference>
<keyword evidence="5" id="KW-0472">Membrane</keyword>
<evidence type="ECO:0000256" key="6">
    <source>
        <dbReference type="ARBA" id="ARBA00023237"/>
    </source>
</evidence>
<evidence type="ECO:0000256" key="5">
    <source>
        <dbReference type="ARBA" id="ARBA00023136"/>
    </source>
</evidence>